<dbReference type="SUPFAM" id="SSF47413">
    <property type="entry name" value="lambda repressor-like DNA-binding domains"/>
    <property type="match status" value="1"/>
</dbReference>
<reference evidence="5 6" key="1">
    <citation type="submission" date="2017-10" db="EMBL/GenBank/DDBJ databases">
        <title>Bacillus sp. nov., a halophilic bacterium isolated from a Keqin Lake.</title>
        <authorList>
            <person name="Wang H."/>
        </authorList>
    </citation>
    <scope>NUCLEOTIDE SEQUENCE [LARGE SCALE GENOMIC DNA]</scope>
    <source>
        <strain evidence="5 6">KQ-12</strain>
    </source>
</reference>
<dbReference type="GO" id="GO:0000976">
    <property type="term" value="F:transcription cis-regulatory region binding"/>
    <property type="evidence" value="ECO:0007669"/>
    <property type="project" value="TreeGrafter"/>
</dbReference>
<dbReference type="EMBL" id="PDOD01000001">
    <property type="protein sequence ID" value="PYZ94183.1"/>
    <property type="molecule type" value="Genomic_DNA"/>
</dbReference>
<dbReference type="CDD" id="cd19975">
    <property type="entry name" value="PBP1_CcpA-like"/>
    <property type="match status" value="1"/>
</dbReference>
<organism evidence="5 6">
    <name type="scientific">Salipaludibacillus keqinensis</name>
    <dbReference type="NCBI Taxonomy" id="2045207"/>
    <lineage>
        <taxon>Bacteria</taxon>
        <taxon>Bacillati</taxon>
        <taxon>Bacillota</taxon>
        <taxon>Bacilli</taxon>
        <taxon>Bacillales</taxon>
        <taxon>Bacillaceae</taxon>
    </lineage>
</organism>
<dbReference type="InterPro" id="IPR001761">
    <property type="entry name" value="Peripla_BP/Lac1_sug-bd_dom"/>
</dbReference>
<dbReference type="RefSeq" id="WP_110607818.1">
    <property type="nucleotide sequence ID" value="NZ_PDOD01000001.1"/>
</dbReference>
<evidence type="ECO:0000256" key="1">
    <source>
        <dbReference type="ARBA" id="ARBA00023015"/>
    </source>
</evidence>
<evidence type="ECO:0000313" key="6">
    <source>
        <dbReference type="Proteomes" id="UP000248214"/>
    </source>
</evidence>
<dbReference type="PROSITE" id="PS00356">
    <property type="entry name" value="HTH_LACI_1"/>
    <property type="match status" value="1"/>
</dbReference>
<dbReference type="PANTHER" id="PTHR30146:SF109">
    <property type="entry name" value="HTH-TYPE TRANSCRIPTIONAL REGULATOR GALS"/>
    <property type="match status" value="1"/>
</dbReference>
<dbReference type="Proteomes" id="UP000248214">
    <property type="component" value="Unassembled WGS sequence"/>
</dbReference>
<accession>A0A323TN64</accession>
<dbReference type="Gene3D" id="1.10.260.40">
    <property type="entry name" value="lambda repressor-like DNA-binding domains"/>
    <property type="match status" value="1"/>
</dbReference>
<dbReference type="Pfam" id="PF00532">
    <property type="entry name" value="Peripla_BP_1"/>
    <property type="match status" value="1"/>
</dbReference>
<dbReference type="AlphaFoldDB" id="A0A323TN64"/>
<dbReference type="OrthoDB" id="9784962at2"/>
<dbReference type="InterPro" id="IPR010982">
    <property type="entry name" value="Lambda_DNA-bd_dom_sf"/>
</dbReference>
<sequence>MSITIKDVAKHAGVSIATVSRIVNNQPGFGKKTKEKVLKSIEELGYTPNAIARGLVGRETRTIGVLLPKVSGLFASKLLEGIETTARKEGYSVFVCHTDSKEDRSIQDLQVLKEKQVDGMIYASDQLSLAQGQLLEAMTCPIVFVSTQSLTHPFPYVKVDDYQAAYDGTSYLLTKGHEQIAFIGGEQDDLIAGKPRDKGFRQAMKDHGMPINEALMVYGDFRFQSGKKGLRQLLAAKTPFSAVFASSDEMAVGVLSEAYDKGISVPKDLAVLGYDNTMAAEMAIPPLTTIAQPLDDMGKQAVTLLLTIRENRGKAISNIEAEHEIVERKTVLLRKNTKGLFY</sequence>
<dbReference type="SMART" id="SM00354">
    <property type="entry name" value="HTH_LACI"/>
    <property type="match status" value="1"/>
</dbReference>
<name>A0A323TN64_9BACI</name>
<dbReference type="PRINTS" id="PR00036">
    <property type="entry name" value="HTHLACI"/>
</dbReference>
<keyword evidence="3" id="KW-0804">Transcription</keyword>
<dbReference type="Pfam" id="PF00356">
    <property type="entry name" value="LacI"/>
    <property type="match status" value="1"/>
</dbReference>
<evidence type="ECO:0000313" key="5">
    <source>
        <dbReference type="EMBL" id="PYZ94183.1"/>
    </source>
</evidence>
<keyword evidence="1" id="KW-0805">Transcription regulation</keyword>
<keyword evidence="6" id="KW-1185">Reference proteome</keyword>
<protein>
    <submittedName>
        <fullName evidence="5">LacI family transcriptional regulator</fullName>
    </submittedName>
</protein>
<evidence type="ECO:0000259" key="4">
    <source>
        <dbReference type="PROSITE" id="PS50932"/>
    </source>
</evidence>
<proteinExistence type="predicted"/>
<feature type="domain" description="HTH lacI-type" evidence="4">
    <location>
        <begin position="3"/>
        <end position="57"/>
    </location>
</feature>
<evidence type="ECO:0000256" key="2">
    <source>
        <dbReference type="ARBA" id="ARBA00023125"/>
    </source>
</evidence>
<dbReference type="CDD" id="cd01392">
    <property type="entry name" value="HTH_LacI"/>
    <property type="match status" value="1"/>
</dbReference>
<dbReference type="Gene3D" id="3.40.50.2300">
    <property type="match status" value="2"/>
</dbReference>
<dbReference type="GO" id="GO:0003700">
    <property type="term" value="F:DNA-binding transcription factor activity"/>
    <property type="evidence" value="ECO:0007669"/>
    <property type="project" value="TreeGrafter"/>
</dbReference>
<comment type="caution">
    <text evidence="5">The sequence shown here is derived from an EMBL/GenBank/DDBJ whole genome shotgun (WGS) entry which is preliminary data.</text>
</comment>
<dbReference type="PANTHER" id="PTHR30146">
    <property type="entry name" value="LACI-RELATED TRANSCRIPTIONAL REPRESSOR"/>
    <property type="match status" value="1"/>
</dbReference>
<dbReference type="InterPro" id="IPR000843">
    <property type="entry name" value="HTH_LacI"/>
</dbReference>
<evidence type="ECO:0000256" key="3">
    <source>
        <dbReference type="ARBA" id="ARBA00023163"/>
    </source>
</evidence>
<keyword evidence="2" id="KW-0238">DNA-binding</keyword>
<dbReference type="InterPro" id="IPR028082">
    <property type="entry name" value="Peripla_BP_I"/>
</dbReference>
<dbReference type="PROSITE" id="PS50932">
    <property type="entry name" value="HTH_LACI_2"/>
    <property type="match status" value="1"/>
</dbReference>
<dbReference type="SUPFAM" id="SSF53822">
    <property type="entry name" value="Periplasmic binding protein-like I"/>
    <property type="match status" value="1"/>
</dbReference>
<gene>
    <name evidence="5" type="ORF">CR194_01200</name>
</gene>